<sequence>MRTRLLALVGLLLALVLAAPQSAASAAGTSRADAATPTVTPYSLLQMNLCLSGLAGCFGRTQYPKVVDEAIAKVAATQPDVVTLNEACSGDVERIARETGMDFRFSTVIYNRAELPCRNPGERGVFGNGVLTKRAITAVEDRAFTAQLGAEERRYICVTTEDGVRVCATHLAVGGNAANAANNAAQCAELSAVLAAGAPASPLGLAPTILSGDVNRQGSCASPGYWTERDSAATQQVGIQHAYGTAARLLLPAASVIPMVYTDHDALLVRAVFAPSLAAGIAYVSSVADELAASGDVQPSAARNIADLVEAAAVSADAADYAGTLTALTRLDAYVTAARTAKVSADAKSSLLALLGSWLGAPTGVRAFTVQLAAQADAGAVKASTARQLRVLAAGGAYGELRTAVASAKPTKVSAAAKQALLPLVGALVLAPKA</sequence>
<gene>
    <name evidence="3" type="ORF">G9H71_02495</name>
</gene>
<feature type="signal peptide" evidence="1">
    <location>
        <begin position="1"/>
        <end position="26"/>
    </location>
</feature>
<accession>A0ABX0GRA9</accession>
<feature type="chain" id="PRO_5047425393" description="Endonuclease/exonuclease/phosphatase domain-containing protein" evidence="1">
    <location>
        <begin position="27"/>
        <end position="434"/>
    </location>
</feature>
<dbReference type="Gene3D" id="3.60.10.10">
    <property type="entry name" value="Endonuclease/exonuclease/phosphatase"/>
    <property type="match status" value="1"/>
</dbReference>
<dbReference type="RefSeq" id="WP_166277273.1">
    <property type="nucleotide sequence ID" value="NZ_JAANNP010000001.1"/>
</dbReference>
<dbReference type="Proteomes" id="UP000800981">
    <property type="component" value="Unassembled WGS sequence"/>
</dbReference>
<dbReference type="InterPro" id="IPR005135">
    <property type="entry name" value="Endo/exonuclease/phosphatase"/>
</dbReference>
<feature type="domain" description="Endonuclease/exonuclease/phosphatase" evidence="2">
    <location>
        <begin position="68"/>
        <end position="231"/>
    </location>
</feature>
<evidence type="ECO:0000313" key="3">
    <source>
        <dbReference type="EMBL" id="NHC12651.1"/>
    </source>
</evidence>
<protein>
    <recommendedName>
        <fullName evidence="2">Endonuclease/exonuclease/phosphatase domain-containing protein</fullName>
    </recommendedName>
</protein>
<dbReference type="InterPro" id="IPR036691">
    <property type="entry name" value="Endo/exonu/phosph_ase_sf"/>
</dbReference>
<keyword evidence="1" id="KW-0732">Signal</keyword>
<evidence type="ECO:0000256" key="1">
    <source>
        <dbReference type="SAM" id="SignalP"/>
    </source>
</evidence>
<name>A0ABX0GRA9_9ACTN</name>
<organism evidence="3 4">
    <name type="scientific">Motilibacter deserti</name>
    <dbReference type="NCBI Taxonomy" id="2714956"/>
    <lineage>
        <taxon>Bacteria</taxon>
        <taxon>Bacillati</taxon>
        <taxon>Actinomycetota</taxon>
        <taxon>Actinomycetes</taxon>
        <taxon>Motilibacterales</taxon>
        <taxon>Motilibacteraceae</taxon>
        <taxon>Motilibacter</taxon>
    </lineage>
</organism>
<dbReference type="EMBL" id="JAANNP010000001">
    <property type="protein sequence ID" value="NHC12651.1"/>
    <property type="molecule type" value="Genomic_DNA"/>
</dbReference>
<comment type="caution">
    <text evidence="3">The sequence shown here is derived from an EMBL/GenBank/DDBJ whole genome shotgun (WGS) entry which is preliminary data.</text>
</comment>
<evidence type="ECO:0000259" key="2">
    <source>
        <dbReference type="Pfam" id="PF03372"/>
    </source>
</evidence>
<evidence type="ECO:0000313" key="4">
    <source>
        <dbReference type="Proteomes" id="UP000800981"/>
    </source>
</evidence>
<dbReference type="Pfam" id="PF03372">
    <property type="entry name" value="Exo_endo_phos"/>
    <property type="match status" value="1"/>
</dbReference>
<proteinExistence type="predicted"/>
<reference evidence="3 4" key="1">
    <citation type="submission" date="2020-03" db="EMBL/GenBank/DDBJ databases">
        <title>Two novel Motilibacter sp.</title>
        <authorList>
            <person name="Liu S."/>
        </authorList>
    </citation>
    <scope>NUCLEOTIDE SEQUENCE [LARGE SCALE GENOMIC DNA]</scope>
    <source>
        <strain evidence="3 4">E257</strain>
    </source>
</reference>
<keyword evidence="4" id="KW-1185">Reference proteome</keyword>
<dbReference type="SUPFAM" id="SSF56219">
    <property type="entry name" value="DNase I-like"/>
    <property type="match status" value="1"/>
</dbReference>